<sequence>MGLISKSNAEKKYICPVCGYDKLLEEPYDKDKNPSYEICPCCGFEFGFDDEDQGHTFEEYREKWIENGMEWFDKSKKPLNWDFKKQMQNIYPIRNVKIKQCDYLHFLFAIMASLMNLFEKIEKR</sequence>
<organism evidence="1 2">
    <name type="scientific">Methanococcus maripaludis</name>
    <name type="common">Methanococcus deltae</name>
    <dbReference type="NCBI Taxonomy" id="39152"/>
    <lineage>
        <taxon>Archaea</taxon>
        <taxon>Methanobacteriati</taxon>
        <taxon>Methanobacteriota</taxon>
        <taxon>Methanomada group</taxon>
        <taxon>Methanococci</taxon>
        <taxon>Methanococcales</taxon>
        <taxon>Methanococcaceae</taxon>
        <taxon>Methanococcus</taxon>
    </lineage>
</organism>
<keyword evidence="1" id="KW-0648">Protein biosynthesis</keyword>
<gene>
    <name evidence="1" type="ORF">HNP92_001218</name>
</gene>
<dbReference type="Proteomes" id="UP000536195">
    <property type="component" value="Unassembled WGS sequence"/>
</dbReference>
<name>A0A7J9S7P9_METMI</name>
<keyword evidence="1" id="KW-0251">Elongation factor</keyword>
<evidence type="ECO:0000313" key="2">
    <source>
        <dbReference type="Proteomes" id="UP000536195"/>
    </source>
</evidence>
<comment type="caution">
    <text evidence="1">The sequence shown here is derived from an EMBL/GenBank/DDBJ whole genome shotgun (WGS) entry which is preliminary data.</text>
</comment>
<protein>
    <submittedName>
        <fullName evidence="1">Transcription elongation factor Elf1</fullName>
    </submittedName>
</protein>
<proteinExistence type="predicted"/>
<dbReference type="AlphaFoldDB" id="A0A7J9S7P9"/>
<dbReference type="EMBL" id="JACHEC010000002">
    <property type="protein sequence ID" value="MBB6401913.1"/>
    <property type="molecule type" value="Genomic_DNA"/>
</dbReference>
<dbReference type="GO" id="GO:0003746">
    <property type="term" value="F:translation elongation factor activity"/>
    <property type="evidence" value="ECO:0007669"/>
    <property type="project" value="UniProtKB-KW"/>
</dbReference>
<evidence type="ECO:0000313" key="1">
    <source>
        <dbReference type="EMBL" id="MBB6401913.1"/>
    </source>
</evidence>
<reference evidence="1 2" key="1">
    <citation type="submission" date="2020-08" db="EMBL/GenBank/DDBJ databases">
        <title>Genomic Encyclopedia of Type Strains, Phase IV (KMG-V): Genome sequencing to study the core and pangenomes of soil and plant-associated prokaryotes.</title>
        <authorList>
            <person name="Whitman W."/>
        </authorList>
    </citation>
    <scope>NUCLEOTIDE SEQUENCE [LARGE SCALE GENOMIC DNA]</scope>
    <source>
        <strain evidence="1 2">C11</strain>
    </source>
</reference>
<dbReference type="RefSeq" id="WP_221429627.1">
    <property type="nucleotide sequence ID" value="NZ_JACHEC010000002.1"/>
</dbReference>
<accession>A0A7J9S7P9</accession>